<name>A0A5A7VEJ7_CUCMM</name>
<reference evidence="2 3" key="1">
    <citation type="submission" date="2019-08" db="EMBL/GenBank/DDBJ databases">
        <title>Draft genome sequences of two oriental melons (Cucumis melo L. var makuwa).</title>
        <authorList>
            <person name="Kwon S.-Y."/>
        </authorList>
    </citation>
    <scope>NUCLEOTIDE SEQUENCE [LARGE SCALE GENOMIC DNA]</scope>
    <source>
        <strain evidence="3">cv. SW 3</strain>
        <tissue evidence="2">Leaf</tissue>
    </source>
</reference>
<evidence type="ECO:0000313" key="3">
    <source>
        <dbReference type="Proteomes" id="UP000321393"/>
    </source>
</evidence>
<dbReference type="PANTHER" id="PTHR10775">
    <property type="entry name" value="OS08G0208400 PROTEIN"/>
    <property type="match status" value="1"/>
</dbReference>
<sequence length="237" mass="27462">MSLLIPGPRSPGSEIDVYLQPLIEELKVYLQLFQLHAALLWTINDFSMFGDLSGWSTKGHHACPICIGDKSSFEIRGKTKYTKNAQLDLQDLKIRKDLHLIEIGIRLVKPHLSYTLTSSKRVEFCKFLKSVKFPNGLVSNISRYVNEREGKIPEAYLMNESSTFCSRYLSGIEARFTRDKRNDDTILEDEVIGEFEFFKQKVRPLGASSLRTLSEEEKCLFHWYILNNVEEILEYRK</sequence>
<dbReference type="EMBL" id="SSTE01001308">
    <property type="protein sequence ID" value="KAA0065620.1"/>
    <property type="molecule type" value="Genomic_DNA"/>
</dbReference>
<proteinExistence type="predicted"/>
<comment type="caution">
    <text evidence="2">The sequence shown here is derived from an EMBL/GenBank/DDBJ whole genome shotgun (WGS) entry which is preliminary data.</text>
</comment>
<dbReference type="Pfam" id="PF13960">
    <property type="entry name" value="DUF4218"/>
    <property type="match status" value="1"/>
</dbReference>
<feature type="domain" description="DUF4218" evidence="1">
    <location>
        <begin position="146"/>
        <end position="182"/>
    </location>
</feature>
<dbReference type="PANTHER" id="PTHR10775:SF177">
    <property type="entry name" value="TNP2, PARTIAL"/>
    <property type="match status" value="1"/>
</dbReference>
<accession>A0A5A7VEJ7</accession>
<organism evidence="2 3">
    <name type="scientific">Cucumis melo var. makuwa</name>
    <name type="common">Oriental melon</name>
    <dbReference type="NCBI Taxonomy" id="1194695"/>
    <lineage>
        <taxon>Eukaryota</taxon>
        <taxon>Viridiplantae</taxon>
        <taxon>Streptophyta</taxon>
        <taxon>Embryophyta</taxon>
        <taxon>Tracheophyta</taxon>
        <taxon>Spermatophyta</taxon>
        <taxon>Magnoliopsida</taxon>
        <taxon>eudicotyledons</taxon>
        <taxon>Gunneridae</taxon>
        <taxon>Pentapetalae</taxon>
        <taxon>rosids</taxon>
        <taxon>fabids</taxon>
        <taxon>Cucurbitales</taxon>
        <taxon>Cucurbitaceae</taxon>
        <taxon>Benincaseae</taxon>
        <taxon>Cucumis</taxon>
    </lineage>
</organism>
<dbReference type="OrthoDB" id="3234349at2759"/>
<evidence type="ECO:0000313" key="2">
    <source>
        <dbReference type="EMBL" id="KAA0065620.1"/>
    </source>
</evidence>
<dbReference type="Proteomes" id="UP000321393">
    <property type="component" value="Unassembled WGS sequence"/>
</dbReference>
<dbReference type="Pfam" id="PF02992">
    <property type="entry name" value="Transposase_21"/>
    <property type="match status" value="1"/>
</dbReference>
<dbReference type="AlphaFoldDB" id="A0A5A7VEJ7"/>
<evidence type="ECO:0000259" key="1">
    <source>
        <dbReference type="Pfam" id="PF13960"/>
    </source>
</evidence>
<protein>
    <recommendedName>
        <fullName evidence="1">DUF4218 domain-containing protein</fullName>
    </recommendedName>
</protein>
<dbReference type="InterPro" id="IPR025452">
    <property type="entry name" value="DUF4218"/>
</dbReference>
<gene>
    <name evidence="2" type="ORF">E6C27_scaffold90G00700</name>
</gene>
<dbReference type="InterPro" id="IPR004242">
    <property type="entry name" value="Transposase_21"/>
</dbReference>